<protein>
    <recommendedName>
        <fullName evidence="3">TetR family transcriptional regulator</fullName>
    </recommendedName>
</protein>
<dbReference type="Proteomes" id="UP001501444">
    <property type="component" value="Unassembled WGS sequence"/>
</dbReference>
<evidence type="ECO:0008006" key="3">
    <source>
        <dbReference type="Google" id="ProtNLM"/>
    </source>
</evidence>
<sequence length="180" mass="19557">MARCCAGRPGRGRRRSRRTVYAAFPGKADLFRHVLDVATVGDERPVAVADRPEIRDAFEESDPRAAIGRAIDYTVALFERAGDLIMVTVQAADADPDMRAAADAGSSATRRLWLTLTQTLQDGGALRPGLSAQAAADILYALASPHTHQLLRRHCRWSLQRYRTWLAGTATEQLLGGSGS</sequence>
<reference evidence="1 2" key="1">
    <citation type="journal article" date="2019" name="Int. J. Syst. Evol. Microbiol.">
        <title>The Global Catalogue of Microorganisms (GCM) 10K type strain sequencing project: providing services to taxonomists for standard genome sequencing and annotation.</title>
        <authorList>
            <consortium name="The Broad Institute Genomics Platform"/>
            <consortium name="The Broad Institute Genome Sequencing Center for Infectious Disease"/>
            <person name="Wu L."/>
            <person name="Ma J."/>
        </authorList>
    </citation>
    <scope>NUCLEOTIDE SEQUENCE [LARGE SCALE GENOMIC DNA]</scope>
    <source>
        <strain evidence="1 2">JCM 3272</strain>
    </source>
</reference>
<name>A0ABN3HTA3_9ACTN</name>
<dbReference type="InterPro" id="IPR036271">
    <property type="entry name" value="Tet_transcr_reg_TetR-rel_C_sf"/>
</dbReference>
<dbReference type="SUPFAM" id="SSF48498">
    <property type="entry name" value="Tetracyclin repressor-like, C-terminal domain"/>
    <property type="match status" value="1"/>
</dbReference>
<dbReference type="Gene3D" id="1.10.357.10">
    <property type="entry name" value="Tetracycline Repressor, domain 2"/>
    <property type="match status" value="1"/>
</dbReference>
<evidence type="ECO:0000313" key="1">
    <source>
        <dbReference type="EMBL" id="GAA2387513.1"/>
    </source>
</evidence>
<evidence type="ECO:0000313" key="2">
    <source>
        <dbReference type="Proteomes" id="UP001501444"/>
    </source>
</evidence>
<accession>A0ABN3HTA3</accession>
<dbReference type="RefSeq" id="WP_344619650.1">
    <property type="nucleotide sequence ID" value="NZ_BAAARV010000107.1"/>
</dbReference>
<keyword evidence="2" id="KW-1185">Reference proteome</keyword>
<proteinExistence type="predicted"/>
<organism evidence="1 2">
    <name type="scientific">Dactylosporangium salmoneum</name>
    <dbReference type="NCBI Taxonomy" id="53361"/>
    <lineage>
        <taxon>Bacteria</taxon>
        <taxon>Bacillati</taxon>
        <taxon>Actinomycetota</taxon>
        <taxon>Actinomycetes</taxon>
        <taxon>Micromonosporales</taxon>
        <taxon>Micromonosporaceae</taxon>
        <taxon>Dactylosporangium</taxon>
    </lineage>
</organism>
<gene>
    <name evidence="1" type="ORF">GCM10010170_098510</name>
</gene>
<comment type="caution">
    <text evidence="1">The sequence shown here is derived from an EMBL/GenBank/DDBJ whole genome shotgun (WGS) entry which is preliminary data.</text>
</comment>
<dbReference type="EMBL" id="BAAARV010000107">
    <property type="protein sequence ID" value="GAA2387513.1"/>
    <property type="molecule type" value="Genomic_DNA"/>
</dbReference>